<dbReference type="InterPro" id="IPR009315">
    <property type="entry name" value="P_starv_induced_PsiE"/>
</dbReference>
<gene>
    <name evidence="9" type="ORF">ThimaDRAFT_2299</name>
</gene>
<dbReference type="EMBL" id="AFWV01000007">
    <property type="protein sequence ID" value="EGV18315.1"/>
    <property type="molecule type" value="Genomic_DNA"/>
</dbReference>
<protein>
    <recommendedName>
        <fullName evidence="3">Protein PsiE</fullName>
    </recommendedName>
</protein>
<organism evidence="9 10">
    <name type="scientific">Thiocapsa marina 5811</name>
    <dbReference type="NCBI Taxonomy" id="768671"/>
    <lineage>
        <taxon>Bacteria</taxon>
        <taxon>Pseudomonadati</taxon>
        <taxon>Pseudomonadota</taxon>
        <taxon>Gammaproteobacteria</taxon>
        <taxon>Chromatiales</taxon>
        <taxon>Chromatiaceae</taxon>
        <taxon>Thiocapsa</taxon>
    </lineage>
</organism>
<evidence type="ECO:0000256" key="8">
    <source>
        <dbReference type="SAM" id="Phobius"/>
    </source>
</evidence>
<proteinExistence type="inferred from homology"/>
<keyword evidence="6 8" id="KW-1133">Transmembrane helix</keyword>
<dbReference type="PATRIC" id="fig|768671.3.peg.2435"/>
<keyword evidence="5 8" id="KW-0812">Transmembrane</keyword>
<evidence type="ECO:0000256" key="3">
    <source>
        <dbReference type="ARBA" id="ARBA00021903"/>
    </source>
</evidence>
<evidence type="ECO:0000256" key="5">
    <source>
        <dbReference type="ARBA" id="ARBA00022692"/>
    </source>
</evidence>
<dbReference type="STRING" id="768671.ThimaDRAFT_2299"/>
<feature type="transmembrane region" description="Helical" evidence="8">
    <location>
        <begin position="20"/>
        <end position="38"/>
    </location>
</feature>
<comment type="similarity">
    <text evidence="2">Belongs to the PsiE family.</text>
</comment>
<dbReference type="PANTHER" id="PTHR37819:SF1">
    <property type="entry name" value="PROTEIN PSIE"/>
    <property type="match status" value="1"/>
</dbReference>
<dbReference type="RefSeq" id="WP_007193174.1">
    <property type="nucleotide sequence ID" value="NZ_AFWV01000007.1"/>
</dbReference>
<feature type="transmembrane region" description="Helical" evidence="8">
    <location>
        <begin position="107"/>
        <end position="126"/>
    </location>
</feature>
<keyword evidence="7 8" id="KW-0472">Membrane</keyword>
<dbReference type="OrthoDB" id="9792470at2"/>
<dbReference type="Pfam" id="PF06146">
    <property type="entry name" value="PsiE"/>
    <property type="match status" value="1"/>
</dbReference>
<dbReference type="PANTHER" id="PTHR37819">
    <property type="entry name" value="PROTEIN PSIE"/>
    <property type="match status" value="1"/>
</dbReference>
<dbReference type="Proteomes" id="UP000005459">
    <property type="component" value="Unassembled WGS sequence"/>
</dbReference>
<comment type="subcellular location">
    <subcellularLocation>
        <location evidence="1">Cell inner membrane</location>
        <topology evidence="1">Multi-pass membrane protein</topology>
    </subcellularLocation>
</comment>
<dbReference type="eggNOG" id="COG3223">
    <property type="taxonomic scope" value="Bacteria"/>
</dbReference>
<evidence type="ECO:0000313" key="9">
    <source>
        <dbReference type="EMBL" id="EGV18315.1"/>
    </source>
</evidence>
<dbReference type="InterPro" id="IPR020948">
    <property type="entry name" value="P_starv_induced_PsiE-like"/>
</dbReference>
<dbReference type="PIRSF" id="PIRSF029598">
    <property type="entry name" value="PsiE"/>
    <property type="match status" value="1"/>
</dbReference>
<sequence>MNPQPSKSRVVAIGGRMLSWIEVLGLVAIAIATVVAGIQEIIEMVSRREVGLGDLLLLFIYLEVLTMVGIYLQSGALPIRMPLYIAMVALARHLILDMKEITETEIIATSAAILILAGAVLLIRFGHVRFPYHLSNRDEGAP</sequence>
<reference evidence="9 10" key="1">
    <citation type="submission" date="2011-06" db="EMBL/GenBank/DDBJ databases">
        <title>The draft genome of Thiocapsa marina 5811.</title>
        <authorList>
            <consortium name="US DOE Joint Genome Institute (JGI-PGF)"/>
            <person name="Lucas S."/>
            <person name="Han J."/>
            <person name="Cheng J.-F."/>
            <person name="Goodwin L."/>
            <person name="Pitluck S."/>
            <person name="Peters L."/>
            <person name="Land M.L."/>
            <person name="Hauser L."/>
            <person name="Vogl K."/>
            <person name="Liu Z."/>
            <person name="Imhoff J."/>
            <person name="Thiel V."/>
            <person name="Frigaard N.-U."/>
            <person name="Bryant D."/>
            <person name="Woyke T.J."/>
        </authorList>
    </citation>
    <scope>NUCLEOTIDE SEQUENCE [LARGE SCALE GENOMIC DNA]</scope>
    <source>
        <strain evidence="9 10">5811</strain>
    </source>
</reference>
<dbReference type="GO" id="GO:0005886">
    <property type="term" value="C:plasma membrane"/>
    <property type="evidence" value="ECO:0007669"/>
    <property type="project" value="UniProtKB-SubCell"/>
</dbReference>
<dbReference type="GO" id="GO:0016036">
    <property type="term" value="P:cellular response to phosphate starvation"/>
    <property type="evidence" value="ECO:0007669"/>
    <property type="project" value="InterPro"/>
</dbReference>
<keyword evidence="4" id="KW-1003">Cell membrane</keyword>
<evidence type="ECO:0000313" key="10">
    <source>
        <dbReference type="Proteomes" id="UP000005459"/>
    </source>
</evidence>
<accession>F9UBJ7</accession>
<evidence type="ECO:0000256" key="6">
    <source>
        <dbReference type="ARBA" id="ARBA00022989"/>
    </source>
</evidence>
<evidence type="ECO:0000256" key="4">
    <source>
        <dbReference type="ARBA" id="ARBA00022475"/>
    </source>
</evidence>
<evidence type="ECO:0000256" key="1">
    <source>
        <dbReference type="ARBA" id="ARBA00004429"/>
    </source>
</evidence>
<name>F9UBJ7_9GAMM</name>
<keyword evidence="10" id="KW-1185">Reference proteome</keyword>
<evidence type="ECO:0000256" key="7">
    <source>
        <dbReference type="ARBA" id="ARBA00023136"/>
    </source>
</evidence>
<evidence type="ECO:0000256" key="2">
    <source>
        <dbReference type="ARBA" id="ARBA00005632"/>
    </source>
</evidence>
<dbReference type="AlphaFoldDB" id="F9UBJ7"/>
<feature type="transmembrane region" description="Helical" evidence="8">
    <location>
        <begin position="50"/>
        <end position="71"/>
    </location>
</feature>